<comment type="caution">
    <text evidence="2">The sequence shown here is derived from an EMBL/GenBank/DDBJ whole genome shotgun (WGS) entry which is preliminary data.</text>
</comment>
<evidence type="ECO:0000313" key="3">
    <source>
        <dbReference type="Proteomes" id="UP000526734"/>
    </source>
</evidence>
<evidence type="ECO:0000313" key="2">
    <source>
        <dbReference type="EMBL" id="MBB1152498.1"/>
    </source>
</evidence>
<evidence type="ECO:0000256" key="1">
    <source>
        <dbReference type="SAM" id="MobiDB-lite"/>
    </source>
</evidence>
<dbReference type="RefSeq" id="WP_182889711.1">
    <property type="nucleotide sequence ID" value="NZ_JACGZW010000002.1"/>
</dbReference>
<feature type="compositionally biased region" description="Basic and acidic residues" evidence="1">
    <location>
        <begin position="13"/>
        <end position="29"/>
    </location>
</feature>
<reference evidence="2 3" key="1">
    <citation type="submission" date="2020-08" db="EMBL/GenBank/DDBJ databases">
        <title>Amycolatopsis sp. nov. DR6-1 isolated from Dendrobium heterocarpum.</title>
        <authorList>
            <person name="Tedsree N."/>
            <person name="Kuncharoen N."/>
            <person name="Likhitwitayawuid K."/>
            <person name="Tanasupawat S."/>
        </authorList>
    </citation>
    <scope>NUCLEOTIDE SEQUENCE [LARGE SCALE GENOMIC DNA]</scope>
    <source>
        <strain evidence="2 3">DR6-1</strain>
    </source>
</reference>
<dbReference type="Proteomes" id="UP000526734">
    <property type="component" value="Unassembled WGS sequence"/>
</dbReference>
<dbReference type="EMBL" id="JACGZW010000002">
    <property type="protein sequence ID" value="MBB1152498.1"/>
    <property type="molecule type" value="Genomic_DNA"/>
</dbReference>
<proteinExistence type="predicted"/>
<gene>
    <name evidence="2" type="ORF">H4281_05105</name>
</gene>
<protein>
    <submittedName>
        <fullName evidence="2">Uncharacterized protein</fullName>
    </submittedName>
</protein>
<name>A0A7W3VSR4_9PSEU</name>
<organism evidence="2 3">
    <name type="scientific">Amycolatopsis dendrobii</name>
    <dbReference type="NCBI Taxonomy" id="2760662"/>
    <lineage>
        <taxon>Bacteria</taxon>
        <taxon>Bacillati</taxon>
        <taxon>Actinomycetota</taxon>
        <taxon>Actinomycetes</taxon>
        <taxon>Pseudonocardiales</taxon>
        <taxon>Pseudonocardiaceae</taxon>
        <taxon>Amycolatopsis</taxon>
    </lineage>
</organism>
<keyword evidence="3" id="KW-1185">Reference proteome</keyword>
<accession>A0A7W3VSR4</accession>
<dbReference type="AlphaFoldDB" id="A0A7W3VSR4"/>
<feature type="region of interest" description="Disordered" evidence="1">
    <location>
        <begin position="1"/>
        <end position="29"/>
    </location>
</feature>
<sequence length="183" mass="20275">MKHEGAPPAATPEQHDERERLNSPFDLEKMEPRQIAGLVSALALAEKTQFEREGSPLSDGSAELHMYNELLDDLMDDLSKNGADLSNALDVYREMAVGELASEYSRGPAVEMAVDLLRRNTGNPEVKAQIVEGIVAILQSEGLGQEVAVADGVVPRLVWADWLDESTARYLDSHISNEDFRRW</sequence>